<keyword evidence="1" id="KW-0812">Transmembrane</keyword>
<reference evidence="2" key="1">
    <citation type="submission" date="2021-02" db="EMBL/GenBank/DDBJ databases">
        <authorList>
            <person name="Nowell W R."/>
        </authorList>
    </citation>
    <scope>NUCLEOTIDE SEQUENCE</scope>
</reference>
<keyword evidence="1" id="KW-1133">Transmembrane helix</keyword>
<dbReference type="EMBL" id="CAJNON010002549">
    <property type="protein sequence ID" value="CAF1512791.1"/>
    <property type="molecule type" value="Genomic_DNA"/>
</dbReference>
<keyword evidence="1" id="KW-0472">Membrane</keyword>
<evidence type="ECO:0000313" key="2">
    <source>
        <dbReference type="EMBL" id="CAF1512791.1"/>
    </source>
</evidence>
<sequence length="324" mass="37869">MKYIIKRKSSFQNKKFEISCDSKQLCTAKVTPCQKYNGQYNIILSNSNNKSMEENSCIIEPNSKYPRSYFIHLINKETNQIIRSAQLSYEVCSYNNYLYTIIIGRKLYKVRSCDLKDRRLTIVDAIQSNDSSTINCPKTLFQVIDSFTKSNKKYHVTINDTKWQYIYLAITILLDLHEYGVQNVPAIHPIHVHTIPLHPVTVRPTPTKIKTLKSSVPSITPTQSWWHWITSTRHTHIISTPSTIYHYRLPWYKQDTFQRIFRIFLFVVLFAILCKILKTICKSKKQKKLNKKTNPVTVHNKMYVSTIDGNREGTPPSYVTIHNI</sequence>
<name>A0A815TZE2_9BILA</name>
<proteinExistence type="predicted"/>
<evidence type="ECO:0000256" key="1">
    <source>
        <dbReference type="SAM" id="Phobius"/>
    </source>
</evidence>
<protein>
    <submittedName>
        <fullName evidence="2">Uncharacterized protein</fullName>
    </submittedName>
</protein>
<dbReference type="Proteomes" id="UP000663891">
    <property type="component" value="Unassembled WGS sequence"/>
</dbReference>
<evidence type="ECO:0000313" key="3">
    <source>
        <dbReference type="Proteomes" id="UP000663891"/>
    </source>
</evidence>
<accession>A0A815TZE2</accession>
<comment type="caution">
    <text evidence="2">The sequence shown here is derived from an EMBL/GenBank/DDBJ whole genome shotgun (WGS) entry which is preliminary data.</text>
</comment>
<organism evidence="2 3">
    <name type="scientific">Adineta steineri</name>
    <dbReference type="NCBI Taxonomy" id="433720"/>
    <lineage>
        <taxon>Eukaryota</taxon>
        <taxon>Metazoa</taxon>
        <taxon>Spiralia</taxon>
        <taxon>Gnathifera</taxon>
        <taxon>Rotifera</taxon>
        <taxon>Eurotatoria</taxon>
        <taxon>Bdelloidea</taxon>
        <taxon>Adinetida</taxon>
        <taxon>Adinetidae</taxon>
        <taxon>Adineta</taxon>
    </lineage>
</organism>
<gene>
    <name evidence="2" type="ORF">VCS650_LOCUS42864</name>
</gene>
<feature type="transmembrane region" description="Helical" evidence="1">
    <location>
        <begin position="260"/>
        <end position="281"/>
    </location>
</feature>
<dbReference type="AlphaFoldDB" id="A0A815TZE2"/>